<proteinExistence type="predicted"/>
<evidence type="ECO:0000259" key="3">
    <source>
        <dbReference type="Pfam" id="PF19843"/>
    </source>
</evidence>
<feature type="compositionally biased region" description="Low complexity" evidence="1">
    <location>
        <begin position="27"/>
        <end position="48"/>
    </location>
</feature>
<name>A0ABT8FJ52_9ACTN</name>
<accession>A0ABT8FJ52</accession>
<feature type="domain" description="DUF6318" evidence="3">
    <location>
        <begin position="51"/>
        <end position="153"/>
    </location>
</feature>
<dbReference type="InterPro" id="IPR046281">
    <property type="entry name" value="DUF6318"/>
</dbReference>
<evidence type="ECO:0000313" key="4">
    <source>
        <dbReference type="EMBL" id="MDN4174422.1"/>
    </source>
</evidence>
<evidence type="ECO:0000313" key="5">
    <source>
        <dbReference type="Proteomes" id="UP001168620"/>
    </source>
</evidence>
<feature type="chain" id="PRO_5045174091" evidence="2">
    <location>
        <begin position="20"/>
        <end position="190"/>
    </location>
</feature>
<feature type="signal peptide" evidence="2">
    <location>
        <begin position="1"/>
        <end position="19"/>
    </location>
</feature>
<dbReference type="RefSeq" id="WP_300953513.1">
    <property type="nucleotide sequence ID" value="NZ_JAUHJQ010000006.1"/>
</dbReference>
<gene>
    <name evidence="4" type="ORF">QWY28_15770</name>
</gene>
<comment type="caution">
    <text evidence="4">The sequence shown here is derived from an EMBL/GenBank/DDBJ whole genome shotgun (WGS) entry which is preliminary data.</text>
</comment>
<evidence type="ECO:0000256" key="1">
    <source>
        <dbReference type="SAM" id="MobiDB-lite"/>
    </source>
</evidence>
<dbReference type="Proteomes" id="UP001168620">
    <property type="component" value="Unassembled WGS sequence"/>
</dbReference>
<evidence type="ECO:0000256" key="2">
    <source>
        <dbReference type="SAM" id="SignalP"/>
    </source>
</evidence>
<keyword evidence="2" id="KW-0732">Signal</keyword>
<reference evidence="4" key="1">
    <citation type="submission" date="2023-06" db="EMBL/GenBank/DDBJ databases">
        <title>Draft genome sequence of Nocardioides sp. SOB77.</title>
        <authorList>
            <person name="Zhang G."/>
        </authorList>
    </citation>
    <scope>NUCLEOTIDE SEQUENCE</scope>
    <source>
        <strain evidence="4">SOB77</strain>
    </source>
</reference>
<dbReference type="PROSITE" id="PS51257">
    <property type="entry name" value="PROKAR_LIPOPROTEIN"/>
    <property type="match status" value="1"/>
</dbReference>
<dbReference type="EMBL" id="JAUHJQ010000006">
    <property type="protein sequence ID" value="MDN4174422.1"/>
    <property type="molecule type" value="Genomic_DNA"/>
</dbReference>
<protein>
    <submittedName>
        <fullName evidence="4">DUF6318 family protein</fullName>
    </submittedName>
</protein>
<sequence length="190" mass="19856">MPLRTLGALALATTLGLSACSGDDPEPTFAPSPSASATSAVASPSAPSDGEPTRPALARQFSATGADALVTYFWQLADYAQATGDVRPLKKVSAAECAPCTSGRKAISAVYDDGGQIEGGETTVNILETKRVRLREGPAFQVLARVKNQAQRIDLPGDSKDGEFPSSTIRATFVVINENGVPIISYWNAQ</sequence>
<feature type="region of interest" description="Disordered" evidence="1">
    <location>
        <begin position="22"/>
        <end position="54"/>
    </location>
</feature>
<dbReference type="Pfam" id="PF19843">
    <property type="entry name" value="DUF6318"/>
    <property type="match status" value="1"/>
</dbReference>
<keyword evidence="5" id="KW-1185">Reference proteome</keyword>
<organism evidence="4 5">
    <name type="scientific">Nocardioides oceani</name>
    <dbReference type="NCBI Taxonomy" id="3058369"/>
    <lineage>
        <taxon>Bacteria</taxon>
        <taxon>Bacillati</taxon>
        <taxon>Actinomycetota</taxon>
        <taxon>Actinomycetes</taxon>
        <taxon>Propionibacteriales</taxon>
        <taxon>Nocardioidaceae</taxon>
        <taxon>Nocardioides</taxon>
    </lineage>
</organism>